<comment type="caution">
    <text evidence="2">The sequence shown here is derived from an EMBL/GenBank/DDBJ whole genome shotgun (WGS) entry which is preliminary data.</text>
</comment>
<dbReference type="EMBL" id="VIAR01000003">
    <property type="protein sequence ID" value="TQD39861.1"/>
    <property type="molecule type" value="Genomic_DNA"/>
</dbReference>
<gene>
    <name evidence="2" type="ORF">FKR84_03655</name>
</gene>
<sequence length="60" mass="6801">MLLKFSFILLFLFAEIALGIYSMLYSDNLLAKFLFFILSAILICIAVIKGVNKILPSEEK</sequence>
<name>A0A507ZTH7_9FLAO</name>
<accession>A0A507ZTH7</accession>
<proteinExistence type="predicted"/>
<reference evidence="2 3" key="1">
    <citation type="submission" date="2019-06" db="EMBL/GenBank/DDBJ databases">
        <title>Flavibacter putida gen. nov., sp. nov., a novel marine bacterium of the family Flavobacteriaceae isolated from coastal seawater.</title>
        <authorList>
            <person name="Feng X."/>
        </authorList>
    </citation>
    <scope>NUCLEOTIDE SEQUENCE [LARGE SCALE GENOMIC DNA]</scope>
    <source>
        <strain evidence="2 3">PLHSN227</strain>
    </source>
</reference>
<evidence type="ECO:0000313" key="3">
    <source>
        <dbReference type="Proteomes" id="UP000317169"/>
    </source>
</evidence>
<feature type="transmembrane region" description="Helical" evidence="1">
    <location>
        <begin position="7"/>
        <end position="24"/>
    </location>
</feature>
<dbReference type="Proteomes" id="UP000317169">
    <property type="component" value="Unassembled WGS sequence"/>
</dbReference>
<organism evidence="2 3">
    <name type="scientific">Haloflavibacter putidus</name>
    <dbReference type="NCBI Taxonomy" id="2576776"/>
    <lineage>
        <taxon>Bacteria</taxon>
        <taxon>Pseudomonadati</taxon>
        <taxon>Bacteroidota</taxon>
        <taxon>Flavobacteriia</taxon>
        <taxon>Flavobacteriales</taxon>
        <taxon>Flavobacteriaceae</taxon>
        <taxon>Haloflavibacter</taxon>
    </lineage>
</organism>
<keyword evidence="1" id="KW-0812">Transmembrane</keyword>
<protein>
    <submittedName>
        <fullName evidence="2">Uncharacterized protein</fullName>
    </submittedName>
</protein>
<keyword evidence="3" id="KW-1185">Reference proteome</keyword>
<dbReference type="OrthoDB" id="1453826at2"/>
<evidence type="ECO:0000256" key="1">
    <source>
        <dbReference type="SAM" id="Phobius"/>
    </source>
</evidence>
<feature type="transmembrane region" description="Helical" evidence="1">
    <location>
        <begin position="30"/>
        <end position="51"/>
    </location>
</feature>
<dbReference type="AlphaFoldDB" id="A0A507ZTH7"/>
<keyword evidence="1" id="KW-1133">Transmembrane helix</keyword>
<keyword evidence="1" id="KW-0472">Membrane</keyword>
<evidence type="ECO:0000313" key="2">
    <source>
        <dbReference type="EMBL" id="TQD39861.1"/>
    </source>
</evidence>